<sequence length="107" mass="12424">MKVFDISQLNGLILAKAEPCNNIPDIIRDEAQRVLQLMSLLEQEYISEEILAIPEIEWDIEEHLCALEEGTTEVASYIMANEEKNSLYRHYFQQFRAAPLPKPQEFV</sequence>
<gene>
    <name evidence="1" type="ORF">ASZ90_019473</name>
</gene>
<reference evidence="1" key="1">
    <citation type="journal article" date="2015" name="Proc. Natl. Acad. Sci. U.S.A.">
        <title>Networks of energetic and metabolic interactions define dynamics in microbial communities.</title>
        <authorList>
            <person name="Embree M."/>
            <person name="Liu J.K."/>
            <person name="Al-Bassam M.M."/>
            <person name="Zengler K."/>
        </authorList>
    </citation>
    <scope>NUCLEOTIDE SEQUENCE</scope>
</reference>
<comment type="caution">
    <text evidence="1">The sequence shown here is derived from an EMBL/GenBank/DDBJ whole genome shotgun (WGS) entry which is preliminary data.</text>
</comment>
<dbReference type="EMBL" id="LNQE01001892">
    <property type="protein sequence ID" value="KUG03133.1"/>
    <property type="molecule type" value="Genomic_DNA"/>
</dbReference>
<organism evidence="1">
    <name type="scientific">hydrocarbon metagenome</name>
    <dbReference type="NCBI Taxonomy" id="938273"/>
    <lineage>
        <taxon>unclassified sequences</taxon>
        <taxon>metagenomes</taxon>
        <taxon>ecological metagenomes</taxon>
    </lineage>
</organism>
<name>A0A0W8E3W0_9ZZZZ</name>
<dbReference type="AlphaFoldDB" id="A0A0W8E3W0"/>
<proteinExistence type="predicted"/>
<protein>
    <submittedName>
        <fullName evidence="1">Uncharacterized protein</fullName>
    </submittedName>
</protein>
<evidence type="ECO:0000313" key="1">
    <source>
        <dbReference type="EMBL" id="KUG03133.1"/>
    </source>
</evidence>
<accession>A0A0W8E3W0</accession>